<keyword evidence="3" id="KW-0560">Oxidoreductase</keyword>
<dbReference type="InterPro" id="IPR020843">
    <property type="entry name" value="ER"/>
</dbReference>
<proteinExistence type="predicted"/>
<evidence type="ECO:0000256" key="2">
    <source>
        <dbReference type="ARBA" id="ARBA00022833"/>
    </source>
</evidence>
<dbReference type="InterPro" id="IPR013154">
    <property type="entry name" value="ADH-like_N"/>
</dbReference>
<dbReference type="EMBL" id="SHNP01000004">
    <property type="protein sequence ID" value="MCX2974216.1"/>
    <property type="molecule type" value="Genomic_DNA"/>
</dbReference>
<evidence type="ECO:0000259" key="4">
    <source>
        <dbReference type="SMART" id="SM00829"/>
    </source>
</evidence>
<reference evidence="5" key="1">
    <citation type="submission" date="2019-02" db="EMBL/GenBank/DDBJ databases">
        <authorList>
            <person name="Li S.-H."/>
        </authorList>
    </citation>
    <scope>NUCLEOTIDE SEQUENCE</scope>
    <source>
        <strain evidence="5">IMCC8485</strain>
    </source>
</reference>
<dbReference type="RefSeq" id="WP_007228772.1">
    <property type="nucleotide sequence ID" value="NZ_SHNP01000004.1"/>
</dbReference>
<comment type="caution">
    <text evidence="5">The sequence shown here is derived from an EMBL/GenBank/DDBJ whole genome shotgun (WGS) entry which is preliminary data.</text>
</comment>
<dbReference type="PANTHER" id="PTHR43401:SF2">
    <property type="entry name" value="L-THREONINE 3-DEHYDROGENASE"/>
    <property type="match status" value="1"/>
</dbReference>
<evidence type="ECO:0000256" key="1">
    <source>
        <dbReference type="ARBA" id="ARBA00022723"/>
    </source>
</evidence>
<feature type="domain" description="Enoyl reductase (ER)" evidence="4">
    <location>
        <begin position="10"/>
        <end position="336"/>
    </location>
</feature>
<evidence type="ECO:0000313" key="6">
    <source>
        <dbReference type="Proteomes" id="UP001143307"/>
    </source>
</evidence>
<gene>
    <name evidence="5" type="ORF">EYC87_11540</name>
</gene>
<protein>
    <submittedName>
        <fullName evidence="5">Alcohol dehydrogenase</fullName>
    </submittedName>
</protein>
<dbReference type="Proteomes" id="UP001143307">
    <property type="component" value="Unassembled WGS sequence"/>
</dbReference>
<dbReference type="Gene3D" id="3.90.180.10">
    <property type="entry name" value="Medium-chain alcohol dehydrogenases, catalytic domain"/>
    <property type="match status" value="1"/>
</dbReference>
<accession>A0ABT3SW49</accession>
<keyword evidence="6" id="KW-1185">Reference proteome</keyword>
<dbReference type="CDD" id="cd08262">
    <property type="entry name" value="Zn_ADH8"/>
    <property type="match status" value="1"/>
</dbReference>
<keyword evidence="2" id="KW-0862">Zinc</keyword>
<dbReference type="SMART" id="SM00829">
    <property type="entry name" value="PKS_ER"/>
    <property type="match status" value="1"/>
</dbReference>
<keyword evidence="1" id="KW-0479">Metal-binding</keyword>
<organism evidence="5 6">
    <name type="scientific">Candidatus Seongchinamella marina</name>
    <dbReference type="NCBI Taxonomy" id="2518990"/>
    <lineage>
        <taxon>Bacteria</taxon>
        <taxon>Pseudomonadati</taxon>
        <taxon>Pseudomonadota</taxon>
        <taxon>Gammaproteobacteria</taxon>
        <taxon>Cellvibrionales</taxon>
        <taxon>Halieaceae</taxon>
        <taxon>Seongchinamella</taxon>
    </lineage>
</organism>
<dbReference type="InterPro" id="IPR050129">
    <property type="entry name" value="Zn_alcohol_dh"/>
</dbReference>
<dbReference type="Pfam" id="PF08240">
    <property type="entry name" value="ADH_N"/>
    <property type="match status" value="1"/>
</dbReference>
<dbReference type="Pfam" id="PF00107">
    <property type="entry name" value="ADH_zinc_N"/>
    <property type="match status" value="1"/>
</dbReference>
<dbReference type="Gene3D" id="3.40.50.720">
    <property type="entry name" value="NAD(P)-binding Rossmann-like Domain"/>
    <property type="match status" value="1"/>
</dbReference>
<evidence type="ECO:0000256" key="3">
    <source>
        <dbReference type="ARBA" id="ARBA00023002"/>
    </source>
</evidence>
<dbReference type="InterPro" id="IPR011032">
    <property type="entry name" value="GroES-like_sf"/>
</dbReference>
<name>A0ABT3SW49_9GAMM</name>
<dbReference type="PANTHER" id="PTHR43401">
    <property type="entry name" value="L-THREONINE 3-DEHYDROGENASE"/>
    <property type="match status" value="1"/>
</dbReference>
<dbReference type="InterPro" id="IPR013149">
    <property type="entry name" value="ADH-like_C"/>
</dbReference>
<evidence type="ECO:0000313" key="5">
    <source>
        <dbReference type="EMBL" id="MCX2974216.1"/>
    </source>
</evidence>
<dbReference type="InterPro" id="IPR036291">
    <property type="entry name" value="NAD(P)-bd_dom_sf"/>
</dbReference>
<dbReference type="SUPFAM" id="SSF51735">
    <property type="entry name" value="NAD(P)-binding Rossmann-fold domains"/>
    <property type="match status" value="1"/>
</dbReference>
<sequence length="339" mass="35976">MRAAVFKEVGKPMVVETIADPTPEANELVVKVGYCGICGTDLHSTREGAATVPCDSVLGHEFCGEVVETGSALKSKWQIGDRVASLPFVACGHCELCARGRPFECLQVKLTGLEVPGGFAEYVKTGDAETLKLPDQLSMETAALIEPLAVGLHAVRVSRLAAGSRVLIIGGGPVGLAVALWARFMGARDVLVSEMAPTRIALASRLGATGTLMPGETLGEQFADTSGAAPDIIFECVGAPGLIQQCIELAPRRGQVIPVGVCEQQDNFMPFLALVKELSMQFAIAYTRDDFETVIAMLAQGRIDPSAMVTDVVSLDDMPAAFEALRNPSHQCKVLTRFD</sequence>
<dbReference type="SUPFAM" id="SSF50129">
    <property type="entry name" value="GroES-like"/>
    <property type="match status" value="1"/>
</dbReference>